<dbReference type="STRING" id="1121001.SAMN02745857_00765"/>
<dbReference type="OrthoDB" id="9805815at2"/>
<accession>A0A1W1X6T6</accession>
<dbReference type="RefSeq" id="WP_084089216.1">
    <property type="nucleotide sequence ID" value="NZ_FWXD01000003.1"/>
</dbReference>
<name>A0A1W1X6T6_9NEIS</name>
<sequence>MATFDRKTNFDAQHAAGLLGALKGLTSIAPQAGLLLQGLSAGAVNSQQVEAKRLAAKHGDGDARVQAAQLRAKALAALADDVAVGVAHVGNLLQTATQDNLFHGYVLDADGKPVAAQTVELTVPRWVEQHRAPLTGKTDGDGYFRIWLGASSGQSSNTGQGAGTSGPVSHLDLLRGFAARFAKDSDAAKASEVKAAEVKASGVKADIQKEAANVRLALNTGNQPTTASTTNPVPTPVPSPTPGPAPSPGDNKDLLDSRVRIFNPGGQLVYEDSLPPQFEVNGDTVESQFRYYALVD</sequence>
<dbReference type="Proteomes" id="UP000192761">
    <property type="component" value="Unassembled WGS sequence"/>
</dbReference>
<dbReference type="AlphaFoldDB" id="A0A1W1X6T6"/>
<evidence type="ECO:0000313" key="3">
    <source>
        <dbReference type="Proteomes" id="UP000192761"/>
    </source>
</evidence>
<evidence type="ECO:0000256" key="1">
    <source>
        <dbReference type="SAM" id="MobiDB-lite"/>
    </source>
</evidence>
<feature type="compositionally biased region" description="Pro residues" evidence="1">
    <location>
        <begin position="233"/>
        <end position="247"/>
    </location>
</feature>
<organism evidence="2 3">
    <name type="scientific">Andreprevotia lacus DSM 23236</name>
    <dbReference type="NCBI Taxonomy" id="1121001"/>
    <lineage>
        <taxon>Bacteria</taxon>
        <taxon>Pseudomonadati</taxon>
        <taxon>Pseudomonadota</taxon>
        <taxon>Betaproteobacteria</taxon>
        <taxon>Neisseriales</taxon>
        <taxon>Chitinibacteraceae</taxon>
        <taxon>Andreprevotia</taxon>
    </lineage>
</organism>
<evidence type="ECO:0000313" key="2">
    <source>
        <dbReference type="EMBL" id="SMC19679.1"/>
    </source>
</evidence>
<dbReference type="EMBL" id="FWXD01000003">
    <property type="protein sequence ID" value="SMC19679.1"/>
    <property type="molecule type" value="Genomic_DNA"/>
</dbReference>
<gene>
    <name evidence="2" type="ORF">SAMN02745857_00765</name>
</gene>
<reference evidence="2 3" key="1">
    <citation type="submission" date="2017-04" db="EMBL/GenBank/DDBJ databases">
        <authorList>
            <person name="Afonso C.L."/>
            <person name="Miller P.J."/>
            <person name="Scott M.A."/>
            <person name="Spackman E."/>
            <person name="Goraichik I."/>
            <person name="Dimitrov K.M."/>
            <person name="Suarez D.L."/>
            <person name="Swayne D.E."/>
        </authorList>
    </citation>
    <scope>NUCLEOTIDE SEQUENCE [LARGE SCALE GENOMIC DNA]</scope>
    <source>
        <strain evidence="2 3">DSM 23236</strain>
    </source>
</reference>
<proteinExistence type="predicted"/>
<feature type="region of interest" description="Disordered" evidence="1">
    <location>
        <begin position="219"/>
        <end position="255"/>
    </location>
</feature>
<protein>
    <submittedName>
        <fullName evidence="2">Uncharacterized protein</fullName>
    </submittedName>
</protein>
<keyword evidence="3" id="KW-1185">Reference proteome</keyword>